<feature type="domain" description="Luciferase-like" evidence="1">
    <location>
        <begin position="9"/>
        <end position="72"/>
    </location>
</feature>
<organism evidence="2 3">
    <name type="scientific">Tardiphaga robiniae</name>
    <dbReference type="NCBI Taxonomy" id="943830"/>
    <lineage>
        <taxon>Bacteria</taxon>
        <taxon>Pseudomonadati</taxon>
        <taxon>Pseudomonadota</taxon>
        <taxon>Alphaproteobacteria</taxon>
        <taxon>Hyphomicrobiales</taxon>
        <taxon>Nitrobacteraceae</taxon>
        <taxon>Tardiphaga</taxon>
    </lineage>
</organism>
<dbReference type="SUPFAM" id="SSF51679">
    <property type="entry name" value="Bacterial luciferase-like"/>
    <property type="match status" value="1"/>
</dbReference>
<dbReference type="KEGG" id="trb:HB776_17645"/>
<evidence type="ECO:0000313" key="3">
    <source>
        <dbReference type="Proteomes" id="UP000515291"/>
    </source>
</evidence>
<protein>
    <submittedName>
        <fullName evidence="2">LLM class flavin-dependent oxidoreductase</fullName>
    </submittedName>
</protein>
<evidence type="ECO:0000259" key="1">
    <source>
        <dbReference type="Pfam" id="PF00296"/>
    </source>
</evidence>
<dbReference type="InterPro" id="IPR011251">
    <property type="entry name" value="Luciferase-like_dom"/>
</dbReference>
<dbReference type="AlphaFoldDB" id="A0A7G6U1F4"/>
<dbReference type="Pfam" id="PF00296">
    <property type="entry name" value="Bac_luciferase"/>
    <property type="match status" value="1"/>
</dbReference>
<gene>
    <name evidence="2" type="ORF">HB776_17645</name>
</gene>
<sequence>MEVGIDSFAIIMPDVTSGTPPPPGVRMAQLLEEIAVADRAGVDLFGVGEHHRAEFVDASPAVILAAAARATNHSHVCAEPRGDLIRAERLYAYAAELL</sequence>
<evidence type="ECO:0000313" key="2">
    <source>
        <dbReference type="EMBL" id="QND72836.1"/>
    </source>
</evidence>
<dbReference type="GO" id="GO:0016705">
    <property type="term" value="F:oxidoreductase activity, acting on paired donors, with incorporation or reduction of molecular oxygen"/>
    <property type="evidence" value="ECO:0007669"/>
    <property type="project" value="InterPro"/>
</dbReference>
<accession>A0A7G6U1F4</accession>
<proteinExistence type="predicted"/>
<name>A0A7G6U1F4_9BRAD</name>
<reference evidence="3" key="1">
    <citation type="journal article" date="2020" name="Mol. Plant Microbe">
        <title>Rhizobial microsymbionts of the narrowly endemic Oxytropis species growing in Kamchatka are characterized by significant genetic diversity and possess a set of genes that are associated with T3SS and T6SS secretion systems and can affect the development of symbiosis.</title>
        <authorList>
            <person name="Safronova V."/>
            <person name="Guro P."/>
            <person name="Sazanova A."/>
            <person name="Kuznetsova I."/>
            <person name="Belimov A."/>
            <person name="Yakubov V."/>
            <person name="Chirak E."/>
            <person name="Afonin A."/>
            <person name="Gogolev Y."/>
            <person name="Andronov E."/>
            <person name="Tikhonovich I."/>
        </authorList>
    </citation>
    <scope>NUCLEOTIDE SEQUENCE [LARGE SCALE GENOMIC DNA]</scope>
    <source>
        <strain evidence="3">581</strain>
    </source>
</reference>
<dbReference type="InterPro" id="IPR036661">
    <property type="entry name" value="Luciferase-like_sf"/>
</dbReference>
<dbReference type="Proteomes" id="UP000515291">
    <property type="component" value="Chromosome"/>
</dbReference>
<dbReference type="EMBL" id="CP050292">
    <property type="protein sequence ID" value="QND72836.1"/>
    <property type="molecule type" value="Genomic_DNA"/>
</dbReference>
<dbReference type="Gene3D" id="3.20.20.30">
    <property type="entry name" value="Luciferase-like domain"/>
    <property type="match status" value="1"/>
</dbReference>